<feature type="compositionally biased region" description="Polar residues" evidence="1">
    <location>
        <begin position="231"/>
        <end position="244"/>
    </location>
</feature>
<keyword evidence="3" id="KW-1185">Reference proteome</keyword>
<dbReference type="KEGG" id="ttt:THITE_2085428"/>
<protein>
    <submittedName>
        <fullName evidence="2">Uncharacterized protein</fullName>
    </submittedName>
</protein>
<evidence type="ECO:0000313" key="3">
    <source>
        <dbReference type="Proteomes" id="UP000008181"/>
    </source>
</evidence>
<reference evidence="2 3" key="1">
    <citation type="journal article" date="2011" name="Nat. Biotechnol.">
        <title>Comparative genomic analysis of the thermophilic biomass-degrading fungi Myceliophthora thermophila and Thielavia terrestris.</title>
        <authorList>
            <person name="Berka R.M."/>
            <person name="Grigoriev I.V."/>
            <person name="Otillar R."/>
            <person name="Salamov A."/>
            <person name="Grimwood J."/>
            <person name="Reid I."/>
            <person name="Ishmael N."/>
            <person name="John T."/>
            <person name="Darmond C."/>
            <person name="Moisan M.-C."/>
            <person name="Henrissat B."/>
            <person name="Coutinho P.M."/>
            <person name="Lombard V."/>
            <person name="Natvig D.O."/>
            <person name="Lindquist E."/>
            <person name="Schmutz J."/>
            <person name="Lucas S."/>
            <person name="Harris P."/>
            <person name="Powlowski J."/>
            <person name="Bellemare A."/>
            <person name="Taylor D."/>
            <person name="Butler G."/>
            <person name="de Vries R.P."/>
            <person name="Allijn I.E."/>
            <person name="van den Brink J."/>
            <person name="Ushinsky S."/>
            <person name="Storms R."/>
            <person name="Powell A.J."/>
            <person name="Paulsen I.T."/>
            <person name="Elbourne L.D.H."/>
            <person name="Baker S.E."/>
            <person name="Magnuson J."/>
            <person name="LaBoissiere S."/>
            <person name="Clutterbuck A.J."/>
            <person name="Martinez D."/>
            <person name="Wogulis M."/>
            <person name="de Leon A.L."/>
            <person name="Rey M.W."/>
            <person name="Tsang A."/>
        </authorList>
    </citation>
    <scope>NUCLEOTIDE SEQUENCE [LARGE SCALE GENOMIC DNA]</scope>
    <source>
        <strain evidence="3">ATCC 38088 / NRRL 8126</strain>
    </source>
</reference>
<dbReference type="Proteomes" id="UP000008181">
    <property type="component" value="Chromosome 1"/>
</dbReference>
<proteinExistence type="predicted"/>
<dbReference type="OrthoDB" id="10471552at2759"/>
<dbReference type="RefSeq" id="XP_003650260.1">
    <property type="nucleotide sequence ID" value="XM_003650212.1"/>
</dbReference>
<feature type="compositionally biased region" description="Basic and acidic residues" evidence="1">
    <location>
        <begin position="455"/>
        <end position="464"/>
    </location>
</feature>
<feature type="region of interest" description="Disordered" evidence="1">
    <location>
        <begin position="427"/>
        <end position="464"/>
    </location>
</feature>
<accession>G2QWE9</accession>
<evidence type="ECO:0000256" key="1">
    <source>
        <dbReference type="SAM" id="MobiDB-lite"/>
    </source>
</evidence>
<dbReference type="HOGENOM" id="CLU_589476_0_0_1"/>
<feature type="region of interest" description="Disordered" evidence="1">
    <location>
        <begin position="116"/>
        <end position="244"/>
    </location>
</feature>
<dbReference type="GeneID" id="11521660"/>
<feature type="compositionally biased region" description="Basic and acidic residues" evidence="1">
    <location>
        <begin position="205"/>
        <end position="218"/>
    </location>
</feature>
<evidence type="ECO:0000313" key="2">
    <source>
        <dbReference type="EMBL" id="AEO63924.1"/>
    </source>
</evidence>
<gene>
    <name evidence="2" type="ORF">THITE_2085428</name>
</gene>
<feature type="compositionally biased region" description="Basic and acidic residues" evidence="1">
    <location>
        <begin position="172"/>
        <end position="181"/>
    </location>
</feature>
<feature type="region of interest" description="Disordered" evidence="1">
    <location>
        <begin position="279"/>
        <end position="302"/>
    </location>
</feature>
<name>G2QWE9_THETT</name>
<dbReference type="EMBL" id="CP003009">
    <property type="protein sequence ID" value="AEO63924.1"/>
    <property type="molecule type" value="Genomic_DNA"/>
</dbReference>
<sequence length="464" mass="52054">MCTGTYLNFWCPCTDLTHTWQFHPEQHGHRIVRVLNFGAYMWCTEYLQSPEFSFTGQGVPPCDDLWHDQMNFRSTTLCDECVKKGCRVEWEKRSMYGHRSQKERALYRAAAVSARLKSRQAETPVKSTPPPSPPLRSVDEEAIMSLRPASATPSAQTRQKKNKKRLAQHMNQEGKTKEADKPSPPTKPKTTNTKGQLFAQLMDLAGRKKEGEKSSRTEKNKKKRRTKKESIMSQIRQLCRPSSTTETEAALVELDELATAATRDNEPACALEMVNVHAGLGERPGSPASVRSVDSDSSDDSTISAASVASDLSTASTVKPASVCEVAAAVVSPDLLLDAVVEECAKRENEARGLAHQFHIQPGLTDKMCQYQKVTDRCIHCNRTLRETRKLKRLCFAPTMCWIMVIAYSRINYVDCGCEDTQQQQPERNGLGAMEEEVGECAQSRKRKSSQCESEITKRRWPDS</sequence>
<organism evidence="2 3">
    <name type="scientific">Thermothielavioides terrestris (strain ATCC 38088 / NRRL 8126)</name>
    <name type="common">Thielavia terrestris</name>
    <dbReference type="NCBI Taxonomy" id="578455"/>
    <lineage>
        <taxon>Eukaryota</taxon>
        <taxon>Fungi</taxon>
        <taxon>Dikarya</taxon>
        <taxon>Ascomycota</taxon>
        <taxon>Pezizomycotina</taxon>
        <taxon>Sordariomycetes</taxon>
        <taxon>Sordariomycetidae</taxon>
        <taxon>Sordariales</taxon>
        <taxon>Chaetomiaceae</taxon>
        <taxon>Thermothielavioides</taxon>
        <taxon>Thermothielavioides terrestris</taxon>
    </lineage>
</organism>
<dbReference type="AlphaFoldDB" id="G2QWE9"/>
<feature type="compositionally biased region" description="Basic residues" evidence="1">
    <location>
        <begin position="158"/>
        <end position="167"/>
    </location>
</feature>